<dbReference type="GO" id="GO:0016491">
    <property type="term" value="F:oxidoreductase activity"/>
    <property type="evidence" value="ECO:0007669"/>
    <property type="project" value="UniProtKB-KW"/>
</dbReference>
<dbReference type="SUPFAM" id="SSF52218">
    <property type="entry name" value="Flavoproteins"/>
    <property type="match status" value="1"/>
</dbReference>
<evidence type="ECO:0000259" key="4">
    <source>
        <dbReference type="Pfam" id="PF03358"/>
    </source>
</evidence>
<dbReference type="OrthoDB" id="1643408at2"/>
<keyword evidence="2" id="KW-0288">FMN</keyword>
<dbReference type="Gene3D" id="3.40.50.360">
    <property type="match status" value="1"/>
</dbReference>
<evidence type="ECO:0000256" key="1">
    <source>
        <dbReference type="ARBA" id="ARBA00022630"/>
    </source>
</evidence>
<dbReference type="EMBL" id="CP002857">
    <property type="protein sequence ID" value="AEI08719.1"/>
    <property type="molecule type" value="Genomic_DNA"/>
</dbReference>
<dbReference type="STRING" id="662755.CRES_0356"/>
<reference evidence="5 6" key="1">
    <citation type="journal article" date="2012" name="BMC Genomics">
        <title>Complete genome sequence, lifestyle, and multi-drug resistance of the human pathogen Corynebacterium resistens DSM 45100 isolated from blood samples of a leukemia patient.</title>
        <authorList>
            <person name="Schroder J."/>
            <person name="Maus I."/>
            <person name="Meyer K."/>
            <person name="Wordemann S."/>
            <person name="Blom J."/>
            <person name="Jaenicke S."/>
            <person name="Schneider J."/>
            <person name="Trost E."/>
            <person name="Tauch A."/>
        </authorList>
    </citation>
    <scope>NUCLEOTIDE SEQUENCE [LARGE SCALE GENOMIC DNA]</scope>
    <source>
        <strain evidence="6">DSM 45100 / JCM 12819 / CCUG 50093 / GTC 2026 / SICGH 158</strain>
    </source>
</reference>
<protein>
    <submittedName>
        <fullName evidence="5">Oxidoreductase</fullName>
    </submittedName>
</protein>
<dbReference type="RefSeq" id="WP_013887745.1">
    <property type="nucleotide sequence ID" value="NC_015673.1"/>
</dbReference>
<dbReference type="InterPro" id="IPR023932">
    <property type="entry name" value="CE1759_FMN_reduct"/>
</dbReference>
<organism evidence="5 6">
    <name type="scientific">Corynebacterium resistens (strain DSM 45100 / JCM 12819 / GTC 2026 / SICGH 158)</name>
    <dbReference type="NCBI Taxonomy" id="662755"/>
    <lineage>
        <taxon>Bacteria</taxon>
        <taxon>Bacillati</taxon>
        <taxon>Actinomycetota</taxon>
        <taxon>Actinomycetes</taxon>
        <taxon>Mycobacteriales</taxon>
        <taxon>Corynebacteriaceae</taxon>
        <taxon>Corynebacterium</taxon>
    </lineage>
</organism>
<name>F8DXH4_CORRG</name>
<dbReference type="eggNOG" id="COG0431">
    <property type="taxonomic scope" value="Bacteria"/>
</dbReference>
<sequence>MKKIVVVEAGLSTPSSTNMVAESVAGATESQISRRGEGLEVSYVHIKEYSHELATMMSTGVLTPKLAEVQEEISHASAIIAATPVFSASYSGLFKLFFDAMGTDALNHMPVVIVATAGTPRHSLVLESAMRPLFIFLRANVMTTGVFAATEDLGGFDGVTERSEAAKSLESRINRAAAELAAAICSSEAVVGGFLPNDRDRHTLGDDSGELTDFASLLRGHDGG</sequence>
<evidence type="ECO:0000313" key="5">
    <source>
        <dbReference type="EMBL" id="AEI08719.1"/>
    </source>
</evidence>
<gene>
    <name evidence="5" type="ordered locus">CRES_0356</name>
</gene>
<dbReference type="PANTHER" id="PTHR43408:SF2">
    <property type="entry name" value="FMN REDUCTASE (NADPH)"/>
    <property type="match status" value="1"/>
</dbReference>
<dbReference type="InterPro" id="IPR005025">
    <property type="entry name" value="FMN_Rdtase-like_dom"/>
</dbReference>
<dbReference type="PANTHER" id="PTHR43408">
    <property type="entry name" value="FMN REDUCTASE (NADPH)"/>
    <property type="match status" value="1"/>
</dbReference>
<dbReference type="Proteomes" id="UP000000492">
    <property type="component" value="Chromosome"/>
</dbReference>
<dbReference type="HOGENOM" id="CLU_055322_3_1_11"/>
<keyword evidence="6" id="KW-1185">Reference proteome</keyword>
<dbReference type="Pfam" id="PF03358">
    <property type="entry name" value="FMN_red"/>
    <property type="match status" value="1"/>
</dbReference>
<dbReference type="InterPro" id="IPR051814">
    <property type="entry name" value="NAD(P)H-dep_FMN_reductase"/>
</dbReference>
<dbReference type="AlphaFoldDB" id="F8DXH4"/>
<evidence type="ECO:0000256" key="3">
    <source>
        <dbReference type="ARBA" id="ARBA00023002"/>
    </source>
</evidence>
<evidence type="ECO:0000313" key="6">
    <source>
        <dbReference type="Proteomes" id="UP000000492"/>
    </source>
</evidence>
<dbReference type="KEGG" id="crd:CRES_0356"/>
<feature type="domain" description="NADPH-dependent FMN reductase-like" evidence="4">
    <location>
        <begin position="3"/>
        <end position="151"/>
    </location>
</feature>
<accession>F8DXH4</accession>
<proteinExistence type="predicted"/>
<evidence type="ECO:0000256" key="2">
    <source>
        <dbReference type="ARBA" id="ARBA00022643"/>
    </source>
</evidence>
<keyword evidence="1" id="KW-0285">Flavoprotein</keyword>
<dbReference type="InterPro" id="IPR029039">
    <property type="entry name" value="Flavoprotein-like_sf"/>
</dbReference>
<keyword evidence="3" id="KW-0560">Oxidoreductase</keyword>
<dbReference type="NCBIfam" id="TIGR04037">
    <property type="entry name" value="LLM_duo_CE1759"/>
    <property type="match status" value="1"/>
</dbReference>